<keyword evidence="8" id="KW-0378">Hydrolase</keyword>
<keyword evidence="8" id="KW-0067">ATP-binding</keyword>
<dbReference type="OrthoDB" id="5293449at2"/>
<dbReference type="GO" id="GO:0048476">
    <property type="term" value="C:Holliday junction resolvase complex"/>
    <property type="evidence" value="ECO:0007669"/>
    <property type="project" value="UniProtKB-UniRule"/>
</dbReference>
<dbReference type="GO" id="GO:0009379">
    <property type="term" value="C:Holliday junction helicase complex"/>
    <property type="evidence" value="ECO:0007669"/>
    <property type="project" value="InterPro"/>
</dbReference>
<dbReference type="GO" id="GO:0000400">
    <property type="term" value="F:four-way junction DNA binding"/>
    <property type="evidence" value="ECO:0007669"/>
    <property type="project" value="UniProtKB-UniRule"/>
</dbReference>
<keyword evidence="8" id="KW-0547">Nucleotide-binding</keyword>
<dbReference type="InterPro" id="IPR012340">
    <property type="entry name" value="NA-bd_OB-fold"/>
</dbReference>
<keyword evidence="2 6" id="KW-0227">DNA damage</keyword>
<feature type="region of interest" description="Domain III" evidence="6">
    <location>
        <begin position="150"/>
        <end position="196"/>
    </location>
</feature>
<evidence type="ECO:0000256" key="2">
    <source>
        <dbReference type="ARBA" id="ARBA00022763"/>
    </source>
</evidence>
<accession>A0A9W5VVZ0</accession>
<dbReference type="GO" id="GO:0006281">
    <property type="term" value="P:DNA repair"/>
    <property type="evidence" value="ECO:0007669"/>
    <property type="project" value="UniProtKB-UniRule"/>
</dbReference>
<dbReference type="InterPro" id="IPR010994">
    <property type="entry name" value="RuvA_2-like"/>
</dbReference>
<keyword evidence="1 6" id="KW-0963">Cytoplasm</keyword>
<protein>
    <recommendedName>
        <fullName evidence="6">Holliday junction branch migration complex subunit RuvA</fullName>
    </recommendedName>
</protein>
<dbReference type="InterPro" id="IPR003583">
    <property type="entry name" value="Hlx-hairpin-Hlx_DNA-bd_motif"/>
</dbReference>
<evidence type="ECO:0000313" key="8">
    <source>
        <dbReference type="EMBL" id="EPD30427.1"/>
    </source>
</evidence>
<keyword evidence="4 6" id="KW-0233">DNA recombination</keyword>
<sequence>MISSLSGQVSSIGPDFAVIKAGSFGMRVYMPARSLLEMRSGAEVDVYTNLVVREDSLTLFGFLLADESEAFDILQGVSGIGPKTALAALNVYTPDELRAALAAADEKMLQKIPGIGKKSAQRMILEIGDKLGPAKGLTLEPQPVADEVADEVIAALQSLGWQKQQAQAAVDQFAGSGLNASDMLRAALVNLGGNRG</sequence>
<feature type="domain" description="Helix-hairpin-helix DNA-binding motif class 1" evidence="7">
    <location>
        <begin position="72"/>
        <end position="91"/>
    </location>
</feature>
<keyword evidence="9" id="KW-1185">Reference proteome</keyword>
<comment type="function">
    <text evidence="6">The RuvA-RuvB-RuvC complex processes Holliday junction (HJ) DNA during genetic recombination and DNA repair, while the RuvA-RuvB complex plays an important role in the rescue of blocked DNA replication forks via replication fork reversal (RFR). RuvA specifically binds to HJ cruciform DNA, conferring on it an open structure. The RuvB hexamer acts as an ATP-dependent pump, pulling dsDNA into and through the RuvAB complex. HJ branch migration allows RuvC to scan DNA until it finds its consensus sequence, where it cleaves and resolves the cruciform DNA.</text>
</comment>
<dbReference type="Pfam" id="PF01330">
    <property type="entry name" value="RuvA_N"/>
    <property type="match status" value="1"/>
</dbReference>
<comment type="caution">
    <text evidence="6">Lacks conserved residue(s) required for the propagation of feature annotation.</text>
</comment>
<evidence type="ECO:0000256" key="4">
    <source>
        <dbReference type="ARBA" id="ARBA00023172"/>
    </source>
</evidence>
<comment type="subcellular location">
    <subcellularLocation>
        <location evidence="6">Cytoplasm</location>
    </subcellularLocation>
</comment>
<gene>
    <name evidence="6" type="primary">ruvA</name>
    <name evidence="8" type="ORF">HMPREF9238_00170</name>
</gene>
<evidence type="ECO:0000256" key="6">
    <source>
        <dbReference type="HAMAP-Rule" id="MF_00031"/>
    </source>
</evidence>
<dbReference type="Gene3D" id="2.40.50.140">
    <property type="entry name" value="Nucleic acid-binding proteins"/>
    <property type="match status" value="1"/>
</dbReference>
<reference evidence="8 9" key="1">
    <citation type="submission" date="2013-05" db="EMBL/GenBank/DDBJ databases">
        <title>The Genome Sequence of Actinomyces europaeus ACS-120-V-COL10B.</title>
        <authorList>
            <consortium name="The Broad Institute Genomics Platform"/>
            <person name="Earl A."/>
            <person name="Ward D."/>
            <person name="Feldgarden M."/>
            <person name="Gevers D."/>
            <person name="Saerens B."/>
            <person name="Vaneechoutte M."/>
            <person name="Walker B."/>
            <person name="Young S."/>
            <person name="Zeng Q."/>
            <person name="Gargeya S."/>
            <person name="Fitzgerald M."/>
            <person name="Haas B."/>
            <person name="Abouelleil A."/>
            <person name="Allen A.W."/>
            <person name="Alvarado L."/>
            <person name="Arachchi H.M."/>
            <person name="Berlin A.M."/>
            <person name="Chapman S.B."/>
            <person name="Gainer-Dewar J."/>
            <person name="Goldberg J."/>
            <person name="Griggs A."/>
            <person name="Gujja S."/>
            <person name="Hansen M."/>
            <person name="Howarth C."/>
            <person name="Imamovic A."/>
            <person name="Ireland A."/>
            <person name="Larimer J."/>
            <person name="McCowan C."/>
            <person name="Murphy C."/>
            <person name="Pearson M."/>
            <person name="Poon T.W."/>
            <person name="Priest M."/>
            <person name="Roberts A."/>
            <person name="Saif S."/>
            <person name="Shea T."/>
            <person name="Sisk P."/>
            <person name="Sykes S."/>
            <person name="Wortman J."/>
            <person name="Nusbaum C."/>
            <person name="Birren B."/>
        </authorList>
    </citation>
    <scope>NUCLEOTIDE SEQUENCE [LARGE SCALE GENOMIC DNA]</scope>
    <source>
        <strain evidence="8 9">ACS-120-V-Col10b</strain>
    </source>
</reference>
<comment type="caution">
    <text evidence="8">The sequence shown here is derived from an EMBL/GenBank/DDBJ whole genome shotgun (WGS) entry which is preliminary data.</text>
</comment>
<evidence type="ECO:0000259" key="7">
    <source>
        <dbReference type="SMART" id="SM00278"/>
    </source>
</evidence>
<keyword evidence="3 6" id="KW-0238">DNA-binding</keyword>
<dbReference type="GO" id="GO:0005524">
    <property type="term" value="F:ATP binding"/>
    <property type="evidence" value="ECO:0007669"/>
    <property type="project" value="InterPro"/>
</dbReference>
<dbReference type="Gene3D" id="1.10.8.10">
    <property type="entry name" value="DNA helicase RuvA subunit, C-terminal domain"/>
    <property type="match status" value="1"/>
</dbReference>
<dbReference type="CDD" id="cd14332">
    <property type="entry name" value="UBA_RuvA_C"/>
    <property type="match status" value="1"/>
</dbReference>
<dbReference type="NCBIfam" id="TIGR00084">
    <property type="entry name" value="ruvA"/>
    <property type="match status" value="1"/>
</dbReference>
<evidence type="ECO:0000313" key="9">
    <source>
        <dbReference type="Proteomes" id="UP000014387"/>
    </source>
</evidence>
<name>A0A9W5VVZ0_9ACTO</name>
<dbReference type="SMART" id="SM00278">
    <property type="entry name" value="HhH1"/>
    <property type="match status" value="2"/>
</dbReference>
<dbReference type="Pfam" id="PF07499">
    <property type="entry name" value="RuvA_C"/>
    <property type="match status" value="1"/>
</dbReference>
<dbReference type="HAMAP" id="MF_00031">
    <property type="entry name" value="DNA_HJ_migration_RuvA"/>
    <property type="match status" value="1"/>
</dbReference>
<dbReference type="EMBL" id="AGWN01000001">
    <property type="protein sequence ID" value="EPD30427.1"/>
    <property type="molecule type" value="Genomic_DNA"/>
</dbReference>
<evidence type="ECO:0000256" key="5">
    <source>
        <dbReference type="ARBA" id="ARBA00023204"/>
    </source>
</evidence>
<dbReference type="Pfam" id="PF14520">
    <property type="entry name" value="HHH_5"/>
    <property type="match status" value="1"/>
</dbReference>
<comment type="similarity">
    <text evidence="6">Belongs to the RuvA family.</text>
</comment>
<comment type="domain">
    <text evidence="6">Has three domains with a flexible linker between the domains II and III and assumes an 'L' shape. Domain III is highly mobile and contacts RuvB.</text>
</comment>
<dbReference type="Proteomes" id="UP000014387">
    <property type="component" value="Unassembled WGS sequence"/>
</dbReference>
<evidence type="ECO:0000256" key="3">
    <source>
        <dbReference type="ARBA" id="ARBA00023125"/>
    </source>
</evidence>
<dbReference type="InterPro" id="IPR036267">
    <property type="entry name" value="RuvA_C_sf"/>
</dbReference>
<dbReference type="AlphaFoldDB" id="A0A9W5VVZ0"/>
<dbReference type="GO" id="GO:0009378">
    <property type="term" value="F:four-way junction helicase activity"/>
    <property type="evidence" value="ECO:0007669"/>
    <property type="project" value="InterPro"/>
</dbReference>
<dbReference type="Gene3D" id="1.10.150.20">
    <property type="entry name" value="5' to 3' exonuclease, C-terminal subdomain"/>
    <property type="match status" value="1"/>
</dbReference>
<keyword evidence="5 6" id="KW-0234">DNA repair</keyword>
<feature type="domain" description="Helix-hairpin-helix DNA-binding motif class 1" evidence="7">
    <location>
        <begin position="107"/>
        <end position="126"/>
    </location>
</feature>
<dbReference type="GO" id="GO:0006310">
    <property type="term" value="P:DNA recombination"/>
    <property type="evidence" value="ECO:0007669"/>
    <property type="project" value="UniProtKB-UniRule"/>
</dbReference>
<keyword evidence="8" id="KW-0347">Helicase</keyword>
<comment type="subunit">
    <text evidence="6">Homotetramer. Forms an RuvA(8)-RuvB(12)-Holliday junction (HJ) complex. HJ DNA is sandwiched between 2 RuvA tetramers; dsDNA enters through RuvA and exits via RuvB. An RuvB hexamer assembles on each DNA strand where it exits the tetramer. Each RuvB hexamer is contacted by two RuvA subunits (via domain III) on 2 adjacent RuvB subunits; this complex drives branch migration. In the full resolvosome a probable DNA-RuvA(4)-RuvB(12)-RuvC(2) complex forms which resolves the HJ.</text>
</comment>
<dbReference type="SUPFAM" id="SSF47781">
    <property type="entry name" value="RuvA domain 2-like"/>
    <property type="match status" value="1"/>
</dbReference>
<dbReference type="RefSeq" id="WP_016443539.1">
    <property type="nucleotide sequence ID" value="NZ_KE150266.1"/>
</dbReference>
<organism evidence="8 9">
    <name type="scientific">Gleimia europaea ACS-120-V-Col10b</name>
    <dbReference type="NCBI Taxonomy" id="883069"/>
    <lineage>
        <taxon>Bacteria</taxon>
        <taxon>Bacillati</taxon>
        <taxon>Actinomycetota</taxon>
        <taxon>Actinomycetes</taxon>
        <taxon>Actinomycetales</taxon>
        <taxon>Actinomycetaceae</taxon>
        <taxon>Gleimia</taxon>
    </lineage>
</organism>
<dbReference type="GO" id="GO:0005737">
    <property type="term" value="C:cytoplasm"/>
    <property type="evidence" value="ECO:0007669"/>
    <property type="project" value="UniProtKB-SubCell"/>
</dbReference>
<proteinExistence type="inferred from homology"/>
<dbReference type="InterPro" id="IPR000085">
    <property type="entry name" value="RuvA"/>
</dbReference>
<dbReference type="InterPro" id="IPR013849">
    <property type="entry name" value="DNA_helicase_Holl-junc_RuvA_I"/>
</dbReference>
<dbReference type="SUPFAM" id="SSF46929">
    <property type="entry name" value="DNA helicase RuvA subunit, C-terminal domain"/>
    <property type="match status" value="1"/>
</dbReference>
<dbReference type="SUPFAM" id="SSF50249">
    <property type="entry name" value="Nucleic acid-binding proteins"/>
    <property type="match status" value="1"/>
</dbReference>
<evidence type="ECO:0000256" key="1">
    <source>
        <dbReference type="ARBA" id="ARBA00022490"/>
    </source>
</evidence>
<dbReference type="InterPro" id="IPR011114">
    <property type="entry name" value="RuvA_C"/>
</dbReference>